<feature type="transmembrane region" description="Helical" evidence="2">
    <location>
        <begin position="141"/>
        <end position="162"/>
    </location>
</feature>
<feature type="region of interest" description="Disordered" evidence="1">
    <location>
        <begin position="33"/>
        <end position="69"/>
    </location>
</feature>
<evidence type="ECO:0000256" key="1">
    <source>
        <dbReference type="SAM" id="MobiDB-lite"/>
    </source>
</evidence>
<organism evidence="4">
    <name type="scientific">uncultured spirochete</name>
    <dbReference type="NCBI Taxonomy" id="156406"/>
    <lineage>
        <taxon>Bacteria</taxon>
        <taxon>Pseudomonadati</taxon>
        <taxon>Spirochaetota</taxon>
        <taxon>Spirochaetia</taxon>
        <taxon>Spirochaetales</taxon>
        <taxon>environmental samples</taxon>
    </lineage>
</organism>
<evidence type="ECO:0000256" key="3">
    <source>
        <dbReference type="SAM" id="SignalP"/>
    </source>
</evidence>
<evidence type="ECO:0008006" key="5">
    <source>
        <dbReference type="Google" id="ProtNLM"/>
    </source>
</evidence>
<name>A0A3P3XLZ6_9SPIR</name>
<keyword evidence="2" id="KW-0472">Membrane</keyword>
<dbReference type="AlphaFoldDB" id="A0A3P3XLZ6"/>
<keyword evidence="2" id="KW-1133">Transmembrane helix</keyword>
<protein>
    <recommendedName>
        <fullName evidence="5">DUF1772 domain-containing protein</fullName>
    </recommendedName>
</protein>
<proteinExistence type="predicted"/>
<accession>A0A3P3XLZ6</accession>
<evidence type="ECO:0000256" key="2">
    <source>
        <dbReference type="SAM" id="Phobius"/>
    </source>
</evidence>
<feature type="chain" id="PRO_5018065472" description="DUF1772 domain-containing protein" evidence="3">
    <location>
        <begin position="26"/>
        <end position="163"/>
    </location>
</feature>
<reference evidence="4" key="1">
    <citation type="submission" date="2017-02" db="EMBL/GenBank/DDBJ databases">
        <authorList>
            <person name="Regsiter A."/>
            <person name="William W."/>
        </authorList>
    </citation>
    <scope>NUCLEOTIDE SEQUENCE</scope>
    <source>
        <strain evidence="4">Bib</strain>
    </source>
</reference>
<gene>
    <name evidence="4" type="ORF">SPIROBIBN47_90030</name>
</gene>
<keyword evidence="3" id="KW-0732">Signal</keyword>
<dbReference type="EMBL" id="FWDM01000041">
    <property type="protein sequence ID" value="SLM15945.1"/>
    <property type="molecule type" value="Genomic_DNA"/>
</dbReference>
<sequence length="163" mass="17882">MRWPLLRCIAFLVIVFFVGSAFSFAQDMQEVLPEDQTNPTQETIPQTEDTTGAFPQTEGGQAEGTQAKPPAVTLPSFSYKTTKESMAGRALILSIGVFPFSYFYTGFVLDVTRFVSNNFDTAYAPWPFKTQNSVALTNSEMWLKLGISAGLSIGFGILSAILK</sequence>
<keyword evidence="2" id="KW-0812">Transmembrane</keyword>
<feature type="compositionally biased region" description="Polar residues" evidence="1">
    <location>
        <begin position="35"/>
        <end position="54"/>
    </location>
</feature>
<evidence type="ECO:0000313" key="4">
    <source>
        <dbReference type="EMBL" id="SLM15945.1"/>
    </source>
</evidence>
<feature type="signal peptide" evidence="3">
    <location>
        <begin position="1"/>
        <end position="25"/>
    </location>
</feature>